<reference evidence="7 8" key="1">
    <citation type="submission" date="2019-02" db="EMBL/GenBank/DDBJ databases">
        <title>Deep-cultivation of Planctomycetes and their phenomic and genomic characterization uncovers novel biology.</title>
        <authorList>
            <person name="Wiegand S."/>
            <person name="Jogler M."/>
            <person name="Boedeker C."/>
            <person name="Pinto D."/>
            <person name="Vollmers J."/>
            <person name="Rivas-Marin E."/>
            <person name="Kohn T."/>
            <person name="Peeters S.H."/>
            <person name="Heuer A."/>
            <person name="Rast P."/>
            <person name="Oberbeckmann S."/>
            <person name="Bunk B."/>
            <person name="Jeske O."/>
            <person name="Meyerdierks A."/>
            <person name="Storesund J.E."/>
            <person name="Kallscheuer N."/>
            <person name="Luecker S."/>
            <person name="Lage O.M."/>
            <person name="Pohl T."/>
            <person name="Merkel B.J."/>
            <person name="Hornburger P."/>
            <person name="Mueller R.-W."/>
            <person name="Bruemmer F."/>
            <person name="Labrenz M."/>
            <person name="Spormann A.M."/>
            <person name="Op den Camp H."/>
            <person name="Overmann J."/>
            <person name="Amann R."/>
            <person name="Jetten M.S.M."/>
            <person name="Mascher T."/>
            <person name="Medema M.H."/>
            <person name="Devos D.P."/>
            <person name="Kaster A.-K."/>
            <person name="Ovreas L."/>
            <person name="Rohde M."/>
            <person name="Galperin M.Y."/>
            <person name="Jogler C."/>
        </authorList>
    </citation>
    <scope>NUCLEOTIDE SEQUENCE [LARGE SCALE GENOMIC DNA]</scope>
    <source>
        <strain evidence="7 8">ElP</strain>
    </source>
</reference>
<name>A0A518GXF1_9BACT</name>
<evidence type="ECO:0000313" key="7">
    <source>
        <dbReference type="EMBL" id="QDV33276.1"/>
    </source>
</evidence>
<dbReference type="Pfam" id="PF24135">
    <property type="entry name" value="DUF7402"/>
    <property type="match status" value="1"/>
</dbReference>
<accession>A0A518GXF1</accession>
<dbReference type="GO" id="GO:0016491">
    <property type="term" value="F:oxidoreductase activity"/>
    <property type="evidence" value="ECO:0007669"/>
    <property type="project" value="UniProtKB-KW"/>
</dbReference>
<evidence type="ECO:0000313" key="8">
    <source>
        <dbReference type="Proteomes" id="UP000317835"/>
    </source>
</evidence>
<evidence type="ECO:0000256" key="4">
    <source>
        <dbReference type="ARBA" id="ARBA00023004"/>
    </source>
</evidence>
<dbReference type="OrthoDB" id="9780658at2"/>
<dbReference type="SUPFAM" id="SSF51905">
    <property type="entry name" value="FAD/NAD(P)-binding domain"/>
    <property type="match status" value="1"/>
</dbReference>
<evidence type="ECO:0000256" key="5">
    <source>
        <dbReference type="ARBA" id="ARBA00023014"/>
    </source>
</evidence>
<keyword evidence="5" id="KW-0411">Iron-sulfur</keyword>
<dbReference type="InterPro" id="IPR036188">
    <property type="entry name" value="FAD/NAD-bd_sf"/>
</dbReference>
<organism evidence="7 8">
    <name type="scientific">Tautonia plasticadhaerens</name>
    <dbReference type="NCBI Taxonomy" id="2527974"/>
    <lineage>
        <taxon>Bacteria</taxon>
        <taxon>Pseudomonadati</taxon>
        <taxon>Planctomycetota</taxon>
        <taxon>Planctomycetia</taxon>
        <taxon>Isosphaerales</taxon>
        <taxon>Isosphaeraceae</taxon>
        <taxon>Tautonia</taxon>
    </lineage>
</organism>
<dbReference type="PROSITE" id="PS51318">
    <property type="entry name" value="TAT"/>
    <property type="match status" value="1"/>
</dbReference>
<evidence type="ECO:0000256" key="2">
    <source>
        <dbReference type="ARBA" id="ARBA00022723"/>
    </source>
</evidence>
<dbReference type="AlphaFoldDB" id="A0A518GXF1"/>
<dbReference type="Proteomes" id="UP000317835">
    <property type="component" value="Chromosome"/>
</dbReference>
<dbReference type="Gene3D" id="2.60.120.260">
    <property type="entry name" value="Galactose-binding domain-like"/>
    <property type="match status" value="1"/>
</dbReference>
<keyword evidence="2" id="KW-0479">Metal-binding</keyword>
<dbReference type="RefSeq" id="WP_145267669.1">
    <property type="nucleotide sequence ID" value="NZ_CP036426.1"/>
</dbReference>
<proteinExistence type="predicted"/>
<dbReference type="InterPro" id="IPR055826">
    <property type="entry name" value="DUF7402"/>
</dbReference>
<dbReference type="GO" id="GO:0051539">
    <property type="term" value="F:4 iron, 4 sulfur cluster binding"/>
    <property type="evidence" value="ECO:0007669"/>
    <property type="project" value="UniProtKB-KW"/>
</dbReference>
<evidence type="ECO:0000256" key="1">
    <source>
        <dbReference type="ARBA" id="ARBA00022485"/>
    </source>
</evidence>
<feature type="domain" description="DUF7402" evidence="6">
    <location>
        <begin position="507"/>
        <end position="570"/>
    </location>
</feature>
<dbReference type="Pfam" id="PF12831">
    <property type="entry name" value="FAD_oxidored"/>
    <property type="match status" value="1"/>
</dbReference>
<keyword evidence="8" id="KW-1185">Reference proteome</keyword>
<dbReference type="PANTHER" id="PTHR43498:SF1">
    <property type="entry name" value="COB--COM HETERODISULFIDE REDUCTASE IRON-SULFUR SUBUNIT A"/>
    <property type="match status" value="1"/>
</dbReference>
<dbReference type="Gene3D" id="3.50.50.60">
    <property type="entry name" value="FAD/NAD(P)-binding domain"/>
    <property type="match status" value="1"/>
</dbReference>
<gene>
    <name evidence="7" type="ORF">ElP_11190</name>
</gene>
<dbReference type="InterPro" id="IPR039650">
    <property type="entry name" value="HdrA-like"/>
</dbReference>
<evidence type="ECO:0000259" key="6">
    <source>
        <dbReference type="Pfam" id="PF24135"/>
    </source>
</evidence>
<dbReference type="InterPro" id="IPR006311">
    <property type="entry name" value="TAT_signal"/>
</dbReference>
<protein>
    <recommendedName>
        <fullName evidence="6">DUF7402 domain-containing protein</fullName>
    </recommendedName>
</protein>
<dbReference type="EMBL" id="CP036426">
    <property type="protein sequence ID" value="QDV33276.1"/>
    <property type="molecule type" value="Genomic_DNA"/>
</dbReference>
<keyword evidence="1" id="KW-0004">4Fe-4S</keyword>
<dbReference type="PANTHER" id="PTHR43498">
    <property type="entry name" value="FERREDOXIN:COB-COM HETERODISULFIDE REDUCTASE SUBUNIT A"/>
    <property type="match status" value="1"/>
</dbReference>
<keyword evidence="3" id="KW-0560">Oxidoreductase</keyword>
<dbReference type="GO" id="GO:0046872">
    <property type="term" value="F:metal ion binding"/>
    <property type="evidence" value="ECO:0007669"/>
    <property type="project" value="UniProtKB-KW"/>
</dbReference>
<dbReference type="KEGG" id="tpla:ElP_11190"/>
<sequence>MSRSNRASRRDFLAAAAGLSTYSVYVLAEGSRPASGADSAPDLPDIRAGFEAISPMEPGLAARRFEGEPHMTLVDLECDLLVAGGGPSGVCAALAAARNGARVVLCQDRSRLGGNSSSEVKMHVVGANNHRGRPGWREGGIIEELRLDDAANNPQRCWELWDLLLYDKLVSEPNVTLLLDTVVFAADVQGGRIDRVMARCDKTEHLYRISSKTYADCTGDSRLALEAGATIRWGHESRAEFNEPLAWEEPTRETLGSSVLFTARDFGTPMPYAPPSWARKIDESHLRFRPISSWEYGYWWIEWGGITDTIRDNERIRFELLSIVTGVWDYVKNSGKFPGAETWAMDWVGMVPGKRESRRVEGDHVLTQHDLMGLNGEPNDAVAIGGWGLDEHPPGGFDAIEQPPFVSIKLPEVYNIPLRSLYSKDVENLFIAGRNASCSHVAFTSTRVMATCAVMGQAAGTAAALCVRDGITPRQLVGDDRAVFGLQQALLRDDQTIKGVRNEDPADLARSARVSASGAYESSRPENVTNGLVRDMEGEMDNRWIAPLSADGAWVELDWDAPQELSRVQLTFDTGFHRELTLTSSDSHNSHMIRAPQPETVRDYALIARLEDGREVELARVSGNHQRLRRHAFDPIRAKSLRVHVSATNGEDTARLYEIRCYA</sequence>
<dbReference type="SUPFAM" id="SSF49785">
    <property type="entry name" value="Galactose-binding domain-like"/>
    <property type="match status" value="1"/>
</dbReference>
<evidence type="ECO:0000256" key="3">
    <source>
        <dbReference type="ARBA" id="ARBA00023002"/>
    </source>
</evidence>
<keyword evidence="4" id="KW-0408">Iron</keyword>
<dbReference type="InterPro" id="IPR008979">
    <property type="entry name" value="Galactose-bd-like_sf"/>
</dbReference>